<accession>X1DMX2</accession>
<name>X1DMX2_9ZZZZ</name>
<evidence type="ECO:0000313" key="1">
    <source>
        <dbReference type="EMBL" id="GAG97781.1"/>
    </source>
</evidence>
<dbReference type="EMBL" id="BART01023871">
    <property type="protein sequence ID" value="GAG97781.1"/>
    <property type="molecule type" value="Genomic_DNA"/>
</dbReference>
<proteinExistence type="predicted"/>
<dbReference type="InterPro" id="IPR057930">
    <property type="entry name" value="Antitoxin_put"/>
</dbReference>
<reference evidence="1" key="1">
    <citation type="journal article" date="2014" name="Front. Microbiol.">
        <title>High frequency of phylogenetically diverse reductive dehalogenase-homologous genes in deep subseafloor sedimentary metagenomes.</title>
        <authorList>
            <person name="Kawai M."/>
            <person name="Futagami T."/>
            <person name="Toyoda A."/>
            <person name="Takaki Y."/>
            <person name="Nishi S."/>
            <person name="Hori S."/>
            <person name="Arai W."/>
            <person name="Tsubouchi T."/>
            <person name="Morono Y."/>
            <person name="Uchiyama I."/>
            <person name="Ito T."/>
            <person name="Fujiyama A."/>
            <person name="Inagaki F."/>
            <person name="Takami H."/>
        </authorList>
    </citation>
    <scope>NUCLEOTIDE SEQUENCE</scope>
    <source>
        <strain evidence="1">Expedition CK06-06</strain>
    </source>
</reference>
<protein>
    <submittedName>
        <fullName evidence="1">Uncharacterized protein</fullName>
    </submittedName>
</protein>
<gene>
    <name evidence="1" type="ORF">S01H4_43299</name>
</gene>
<dbReference type="AlphaFoldDB" id="X1DMX2"/>
<organism evidence="1">
    <name type="scientific">marine sediment metagenome</name>
    <dbReference type="NCBI Taxonomy" id="412755"/>
    <lineage>
        <taxon>unclassified sequences</taxon>
        <taxon>metagenomes</taxon>
        <taxon>ecological metagenomes</taxon>
    </lineage>
</organism>
<comment type="caution">
    <text evidence="1">The sequence shown here is derived from an EMBL/GenBank/DDBJ whole genome shotgun (WGS) entry which is preliminary data.</text>
</comment>
<sequence>MDTITINRKELKKIIRETFEDVINDKKDLIGEAVVEAMEDIGLAKAMEQGRTGEYVDTSEFKKKLASKIKRLK</sequence>
<dbReference type="Pfam" id="PF25734">
    <property type="entry name" value="RelB_like_antitoxin"/>
    <property type="match status" value="1"/>
</dbReference>